<feature type="non-terminal residue" evidence="1">
    <location>
        <position position="1"/>
    </location>
</feature>
<sequence length="50" mass="5403">LELTVWFVPSIIENGVAISFVGLLLGPMFPILAGHVTRILPAWLLTESLG</sequence>
<dbReference type="GeneID" id="66104986"/>
<dbReference type="RefSeq" id="XP_043045440.1">
    <property type="nucleotide sequence ID" value="XM_043182689.1"/>
</dbReference>
<evidence type="ECO:0000313" key="2">
    <source>
        <dbReference type="Proteomes" id="UP000812287"/>
    </source>
</evidence>
<dbReference type="OrthoDB" id="413079at2759"/>
<keyword evidence="2" id="KW-1185">Reference proteome</keyword>
<name>A0A9P8AY00_9AGAR</name>
<dbReference type="Proteomes" id="UP000812287">
    <property type="component" value="Unassembled WGS sequence"/>
</dbReference>
<accession>A0A9P8AY00</accession>
<proteinExistence type="predicted"/>
<gene>
    <name evidence="1" type="ORF">BT62DRAFT_881932</name>
</gene>
<protein>
    <submittedName>
        <fullName evidence="1">Uncharacterized protein</fullName>
    </submittedName>
</protein>
<dbReference type="AlphaFoldDB" id="A0A9P8AY00"/>
<organism evidence="1 2">
    <name type="scientific">Guyanagaster necrorhizus</name>
    <dbReference type="NCBI Taxonomy" id="856835"/>
    <lineage>
        <taxon>Eukaryota</taxon>
        <taxon>Fungi</taxon>
        <taxon>Dikarya</taxon>
        <taxon>Basidiomycota</taxon>
        <taxon>Agaricomycotina</taxon>
        <taxon>Agaricomycetes</taxon>
        <taxon>Agaricomycetidae</taxon>
        <taxon>Agaricales</taxon>
        <taxon>Marasmiineae</taxon>
        <taxon>Physalacriaceae</taxon>
        <taxon>Guyanagaster</taxon>
    </lineage>
</organism>
<comment type="caution">
    <text evidence="1">The sequence shown here is derived from an EMBL/GenBank/DDBJ whole genome shotgun (WGS) entry which is preliminary data.</text>
</comment>
<evidence type="ECO:0000313" key="1">
    <source>
        <dbReference type="EMBL" id="KAG7451940.1"/>
    </source>
</evidence>
<dbReference type="EMBL" id="MU250524">
    <property type="protein sequence ID" value="KAG7451940.1"/>
    <property type="molecule type" value="Genomic_DNA"/>
</dbReference>
<reference evidence="1" key="1">
    <citation type="submission" date="2020-11" db="EMBL/GenBank/DDBJ databases">
        <title>Adaptations for nitrogen fixation in a non-lichenized fungal sporocarp promotes dispersal by wood-feeding termites.</title>
        <authorList>
            <consortium name="DOE Joint Genome Institute"/>
            <person name="Koch R.A."/>
            <person name="Yoon G."/>
            <person name="Arayal U."/>
            <person name="Lail K."/>
            <person name="Amirebrahimi M."/>
            <person name="Labutti K."/>
            <person name="Lipzen A."/>
            <person name="Riley R."/>
            <person name="Barry K."/>
            <person name="Henrissat B."/>
            <person name="Grigoriev I.V."/>
            <person name="Herr J.R."/>
            <person name="Aime M.C."/>
        </authorList>
    </citation>
    <scope>NUCLEOTIDE SEQUENCE</scope>
    <source>
        <strain evidence="1">MCA 3950</strain>
    </source>
</reference>